<accession>A0A6N2YTZ8</accession>
<proteinExistence type="predicted"/>
<dbReference type="NCBIfam" id="TIGR01784">
    <property type="entry name" value="T_den_put_tspse"/>
    <property type="match status" value="1"/>
</dbReference>
<dbReference type="PANTHER" id="PTHR41317:SF1">
    <property type="entry name" value="PD-(D_E)XK NUCLEASE FAMILY TRANSPOSASE"/>
    <property type="match status" value="1"/>
</dbReference>
<name>A0A6N2YTZ8_STRPA</name>
<sequence length="300" mass="35164">MPTQLRHPDLSPTMDLIAKKIFHKQHLTADFIRSVLNIPVVSVEILDGTQIQLAEYDHPNFYTTVDVCAKLEDGTQVIIEVQVTKQHSFFNRMLAYLANQITDNLKRLKTDQNKTHTLYSKMDPVYCIAILENEHFDDDRAFHTLSLYDEETLTPVYSDFYGSSQRPPMKFAFLELNKYNKDKITEYHLQKWFEFFSNKPFDIEMDPVIKEAEELLDQTQWTEEEKRMFDQERRNRDLYEGAIAQVAYDGQQLGIEKGIQKSKTEMAKAMLKDKLDISFITKYTGLTQQELQQLAQTTHI</sequence>
<dbReference type="RefSeq" id="WP_156671578.1">
    <property type="nucleotide sequence ID" value="NZ_CACRUC010000010.1"/>
</dbReference>
<reference evidence="1" key="1">
    <citation type="submission" date="2019-11" db="EMBL/GenBank/DDBJ databases">
        <authorList>
            <person name="Feng L."/>
        </authorList>
    </citation>
    <scope>NUCLEOTIDE SEQUENCE</scope>
    <source>
        <strain evidence="1">SparasanguinisLFYP13</strain>
    </source>
</reference>
<gene>
    <name evidence="1" type="ORF">SPLFYP13_01927</name>
</gene>
<dbReference type="Pfam" id="PF12784">
    <property type="entry name" value="PDDEXK_2"/>
    <property type="match status" value="1"/>
</dbReference>
<organism evidence="1">
    <name type="scientific">Streptococcus parasanguinis</name>
    <dbReference type="NCBI Taxonomy" id="1318"/>
    <lineage>
        <taxon>Bacteria</taxon>
        <taxon>Bacillati</taxon>
        <taxon>Bacillota</taxon>
        <taxon>Bacilli</taxon>
        <taxon>Lactobacillales</taxon>
        <taxon>Streptococcaceae</taxon>
        <taxon>Streptococcus</taxon>
    </lineage>
</organism>
<protein>
    <submittedName>
        <fullName evidence="1">PD-(D/E)XK nuclease family transposase</fullName>
    </submittedName>
</protein>
<dbReference type="InterPro" id="IPR010106">
    <property type="entry name" value="RpnA"/>
</dbReference>
<dbReference type="AlphaFoldDB" id="A0A6N2YTZ8"/>
<dbReference type="EMBL" id="CACRUC010000010">
    <property type="protein sequence ID" value="VYT69346.1"/>
    <property type="molecule type" value="Genomic_DNA"/>
</dbReference>
<dbReference type="PANTHER" id="PTHR41317">
    <property type="entry name" value="PD-(D_E)XK NUCLEASE FAMILY TRANSPOSASE"/>
    <property type="match status" value="1"/>
</dbReference>
<evidence type="ECO:0000313" key="1">
    <source>
        <dbReference type="EMBL" id="VYT69346.1"/>
    </source>
</evidence>